<dbReference type="PROSITE" id="PS51352">
    <property type="entry name" value="THIOREDOXIN_2"/>
    <property type="match status" value="1"/>
</dbReference>
<gene>
    <name evidence="3" type="ordered locus">Psesu_0111</name>
</gene>
<dbReference type="PANTHER" id="PTHR42852:SF13">
    <property type="entry name" value="PROTEIN DIPZ"/>
    <property type="match status" value="1"/>
</dbReference>
<feature type="domain" description="Thioredoxin" evidence="2">
    <location>
        <begin position="19"/>
        <end position="166"/>
    </location>
</feature>
<dbReference type="STRING" id="743721.Psesu_0111"/>
<dbReference type="Proteomes" id="UP000008632">
    <property type="component" value="Chromosome"/>
</dbReference>
<feature type="chain" id="PRO_5003214362" evidence="1">
    <location>
        <begin position="30"/>
        <end position="166"/>
    </location>
</feature>
<dbReference type="eggNOG" id="COG0526">
    <property type="taxonomic scope" value="Bacteria"/>
</dbReference>
<dbReference type="EMBL" id="CP002446">
    <property type="protein sequence ID" value="ADV25973.1"/>
    <property type="molecule type" value="Genomic_DNA"/>
</dbReference>
<evidence type="ECO:0000313" key="4">
    <source>
        <dbReference type="Proteomes" id="UP000008632"/>
    </source>
</evidence>
<protein>
    <submittedName>
        <fullName evidence="3">Alkyl hydroperoxide reductase/ Thiol specific antioxidant/ Mal allergen</fullName>
    </submittedName>
</protein>
<dbReference type="OrthoDB" id="9796554at2"/>
<sequence length="166" mass="17554">MTRPTSRAPRAPRAAAWLALLLCAASAWAATPAGSGSAAPPALEQYRGRPVLVNWWATWCGPCIREMPELDEFARSQSGAGAVQVVGIALDEAANVDAYLARRPVRYPVLVEAVEYGESGSSAGYGNRHGVLPYSVLLDARGRVVRSKAGPLTAAELASWQAALPR</sequence>
<organism evidence="3 4">
    <name type="scientific">Pseudoxanthomonas suwonensis (strain 11-1)</name>
    <dbReference type="NCBI Taxonomy" id="743721"/>
    <lineage>
        <taxon>Bacteria</taxon>
        <taxon>Pseudomonadati</taxon>
        <taxon>Pseudomonadota</taxon>
        <taxon>Gammaproteobacteria</taxon>
        <taxon>Lysobacterales</taxon>
        <taxon>Lysobacteraceae</taxon>
        <taxon>Pseudoxanthomonas</taxon>
    </lineage>
</organism>
<dbReference type="InterPro" id="IPR013740">
    <property type="entry name" value="Redoxin"/>
</dbReference>
<evidence type="ECO:0000313" key="3">
    <source>
        <dbReference type="EMBL" id="ADV25973.1"/>
    </source>
</evidence>
<dbReference type="GO" id="GO:0016491">
    <property type="term" value="F:oxidoreductase activity"/>
    <property type="evidence" value="ECO:0007669"/>
    <property type="project" value="InterPro"/>
</dbReference>
<dbReference type="InterPro" id="IPR036249">
    <property type="entry name" value="Thioredoxin-like_sf"/>
</dbReference>
<dbReference type="HOGENOM" id="CLU_042529_11_1_6"/>
<evidence type="ECO:0000259" key="2">
    <source>
        <dbReference type="PROSITE" id="PS51352"/>
    </source>
</evidence>
<dbReference type="SUPFAM" id="SSF52833">
    <property type="entry name" value="Thioredoxin-like"/>
    <property type="match status" value="1"/>
</dbReference>
<keyword evidence="4" id="KW-1185">Reference proteome</keyword>
<dbReference type="Gene3D" id="3.40.30.10">
    <property type="entry name" value="Glutaredoxin"/>
    <property type="match status" value="1"/>
</dbReference>
<feature type="signal peptide" evidence="1">
    <location>
        <begin position="1"/>
        <end position="29"/>
    </location>
</feature>
<accession>E6WP74</accession>
<keyword evidence="1" id="KW-0732">Signal</keyword>
<dbReference type="InterPro" id="IPR013766">
    <property type="entry name" value="Thioredoxin_domain"/>
</dbReference>
<dbReference type="Pfam" id="PF08534">
    <property type="entry name" value="Redoxin"/>
    <property type="match status" value="1"/>
</dbReference>
<evidence type="ECO:0000256" key="1">
    <source>
        <dbReference type="SAM" id="SignalP"/>
    </source>
</evidence>
<proteinExistence type="predicted"/>
<reference evidence="3 4" key="1">
    <citation type="submission" date="2011-01" db="EMBL/GenBank/DDBJ databases">
        <title>Complete sequence of Pseudoxanthomonas suwonensis 11-1.</title>
        <authorList>
            <consortium name="US DOE Joint Genome Institute"/>
            <person name="Lucas S."/>
            <person name="Copeland A."/>
            <person name="Lapidus A."/>
            <person name="Cheng J.-F."/>
            <person name="Goodwin L."/>
            <person name="Pitluck S."/>
            <person name="Teshima H."/>
            <person name="Detter J.C."/>
            <person name="Han C."/>
            <person name="Tapia R."/>
            <person name="Land M."/>
            <person name="Hauser L."/>
            <person name="Kyrpides N."/>
            <person name="Ivanova N."/>
            <person name="Ovchinnikova G."/>
            <person name="Siebers A.K."/>
            <person name="Allgaier M."/>
            <person name="Thelen M.P."/>
            <person name="Hugenholtz P."/>
            <person name="Gladden J."/>
            <person name="Woyke T."/>
        </authorList>
    </citation>
    <scope>NUCLEOTIDE SEQUENCE [LARGE SCALE GENOMIC DNA]</scope>
    <source>
        <strain evidence="4">11-1</strain>
    </source>
</reference>
<dbReference type="AlphaFoldDB" id="E6WP74"/>
<dbReference type="InterPro" id="IPR050553">
    <property type="entry name" value="Thioredoxin_ResA/DsbE_sf"/>
</dbReference>
<name>E6WP74_PSEUU</name>
<dbReference type="PANTHER" id="PTHR42852">
    <property type="entry name" value="THIOL:DISULFIDE INTERCHANGE PROTEIN DSBE"/>
    <property type="match status" value="1"/>
</dbReference>
<dbReference type="KEGG" id="psu:Psesu_0111"/>
<dbReference type="CDD" id="cd02966">
    <property type="entry name" value="TlpA_like_family"/>
    <property type="match status" value="1"/>
</dbReference>
<dbReference type="RefSeq" id="WP_013533803.1">
    <property type="nucleotide sequence ID" value="NC_014924.1"/>
</dbReference>